<evidence type="ECO:0000313" key="3">
    <source>
        <dbReference type="Proteomes" id="UP000315295"/>
    </source>
</evidence>
<evidence type="ECO:0000259" key="1">
    <source>
        <dbReference type="Pfam" id="PF08268"/>
    </source>
</evidence>
<protein>
    <recommendedName>
        <fullName evidence="1">F-box associated beta-propeller type 3 domain-containing protein</fullName>
    </recommendedName>
</protein>
<keyword evidence="3" id="KW-1185">Reference proteome</keyword>
<proteinExistence type="predicted"/>
<accession>A0A540MD57</accession>
<dbReference type="PANTHER" id="PTHR31672">
    <property type="entry name" value="BNACNNG10540D PROTEIN"/>
    <property type="match status" value="1"/>
</dbReference>
<dbReference type="Proteomes" id="UP000315295">
    <property type="component" value="Unassembled WGS sequence"/>
</dbReference>
<dbReference type="NCBIfam" id="TIGR01640">
    <property type="entry name" value="F_box_assoc_1"/>
    <property type="match status" value="1"/>
</dbReference>
<dbReference type="AlphaFoldDB" id="A0A540MD57"/>
<evidence type="ECO:0000313" key="2">
    <source>
        <dbReference type="EMBL" id="TQD96687.1"/>
    </source>
</evidence>
<dbReference type="InterPro" id="IPR050796">
    <property type="entry name" value="SCF_F-box_component"/>
</dbReference>
<feature type="domain" description="F-box associated beta-propeller type 3" evidence="1">
    <location>
        <begin position="3"/>
        <end position="215"/>
    </location>
</feature>
<dbReference type="InterPro" id="IPR017451">
    <property type="entry name" value="F-box-assoc_interact_dom"/>
</dbReference>
<reference evidence="2 3" key="1">
    <citation type="journal article" date="2019" name="G3 (Bethesda)">
        <title>Sequencing of a Wild Apple (Malus baccata) Genome Unravels the Differences Between Cultivated and Wild Apple Species Regarding Disease Resistance and Cold Tolerance.</title>
        <authorList>
            <person name="Chen X."/>
        </authorList>
    </citation>
    <scope>NUCLEOTIDE SEQUENCE [LARGE SCALE GENOMIC DNA]</scope>
    <source>
        <strain evidence="3">cv. Shandingzi</strain>
        <tissue evidence="2">Leaves</tissue>
    </source>
</reference>
<organism evidence="2 3">
    <name type="scientific">Malus baccata</name>
    <name type="common">Siberian crab apple</name>
    <name type="synonym">Pyrus baccata</name>
    <dbReference type="NCBI Taxonomy" id="106549"/>
    <lineage>
        <taxon>Eukaryota</taxon>
        <taxon>Viridiplantae</taxon>
        <taxon>Streptophyta</taxon>
        <taxon>Embryophyta</taxon>
        <taxon>Tracheophyta</taxon>
        <taxon>Spermatophyta</taxon>
        <taxon>Magnoliopsida</taxon>
        <taxon>eudicotyledons</taxon>
        <taxon>Gunneridae</taxon>
        <taxon>Pentapetalae</taxon>
        <taxon>rosids</taxon>
        <taxon>fabids</taxon>
        <taxon>Rosales</taxon>
        <taxon>Rosaceae</taxon>
        <taxon>Amygdaloideae</taxon>
        <taxon>Maleae</taxon>
        <taxon>Malus</taxon>
    </lineage>
</organism>
<comment type="caution">
    <text evidence="2">The sequence shown here is derived from an EMBL/GenBank/DDBJ whole genome shotgun (WGS) entry which is preliminary data.</text>
</comment>
<dbReference type="EMBL" id="VIEB01000287">
    <property type="protein sequence ID" value="TQD96687.1"/>
    <property type="molecule type" value="Genomic_DNA"/>
</dbReference>
<dbReference type="InterPro" id="IPR013187">
    <property type="entry name" value="F-box-assoc_dom_typ3"/>
</dbReference>
<dbReference type="Pfam" id="PF08268">
    <property type="entry name" value="FBA_3"/>
    <property type="match status" value="1"/>
</dbReference>
<dbReference type="PANTHER" id="PTHR31672:SF13">
    <property type="entry name" value="F-BOX PROTEIN CPR30-LIKE"/>
    <property type="match status" value="1"/>
</dbReference>
<sequence>MGFGFDAVTNDYKVVRITIDHREDQDPSTFYEVYSLAGGSWSDPCSLDHVLGLNNIRKPTAFVNGAIHWDGWRRLTNGGSECFILAFDVGSDSFRSIVTPKDFRKLCSEHLCISGYGKSIALSHSYYTEIMEPCLDIWVMKEYGVEESWTKLITLCPPGPEGQSLYQPLWFRKSGDVVLVLTESFVNDDRRHELVCLDLVSKQFTNLGIDGYKYYYAEFYVESLVLLDNTDAVSY</sequence>
<name>A0A540MD57_MALBA</name>
<gene>
    <name evidence="2" type="ORF">C1H46_017689</name>
</gene>